<keyword evidence="2" id="KW-1185">Reference proteome</keyword>
<gene>
    <name evidence="1" type="ORF">R0G64_28625</name>
</gene>
<comment type="caution">
    <text evidence="1">The sequence shown here is derived from an EMBL/GenBank/DDBJ whole genome shotgun (WGS) entry which is preliminary data.</text>
</comment>
<dbReference type="RefSeq" id="WP_107330017.1">
    <property type="nucleotide sequence ID" value="NZ_CP133395.1"/>
</dbReference>
<sequence length="328" mass="36570">MPRLTMLSWNVNNQNPLSSDFALQRLIRALNPDMVGLCEVGETVLYELFAHEWIKLQGELDAIAPFVGRLDKDGAQRFTVLSELVTLQLRFFPGAAEISPAFIPPVLPVSSAPRKERYRDIAKSLRLSYSTASIAVRDAHAFILREMRLLKLELRMIGANADWAGAVLGRSGEKHPLLQDYCFYLQMVPQDNRHYLILSKSAISAKSVEDVGGKRPLLCLNGVPQIWYIHAIANKSPAKKQILDIVGRMESANAAVVLVGDLNKERRDLISEAEDDLADVRVSGCGKPTHNGGHELDYAIATQHCTVKVERVELVDSDHFPIFVTIDY</sequence>
<accession>A0ABU3XZP9</accession>
<dbReference type="Proteomes" id="UP001273935">
    <property type="component" value="Unassembled WGS sequence"/>
</dbReference>
<reference evidence="1 2" key="1">
    <citation type="submission" date="2023-10" db="EMBL/GenBank/DDBJ databases">
        <title>Pseudomonas otitidis isolated from a paediatric patient with cystic fibrosis in Chile.</title>
        <authorList>
            <person name="Amsteins-Romero L."/>
            <person name="Opazo-Capurro A."/>
            <person name="Matus-Kohler M."/>
            <person name="Gonzalez-Rocha G."/>
        </authorList>
    </citation>
    <scope>NUCLEOTIDE SEQUENCE [LARGE SCALE GENOMIC DNA]</scope>
    <source>
        <strain evidence="1 2">P-714</strain>
    </source>
</reference>
<evidence type="ECO:0000313" key="2">
    <source>
        <dbReference type="Proteomes" id="UP001273935"/>
    </source>
</evidence>
<protein>
    <recommendedName>
        <fullName evidence="3">Endonuclease/exonuclease/phosphatase domain-containing protein</fullName>
    </recommendedName>
</protein>
<proteinExistence type="predicted"/>
<dbReference type="InterPro" id="IPR036691">
    <property type="entry name" value="Endo/exonu/phosph_ase_sf"/>
</dbReference>
<dbReference type="SUPFAM" id="SSF56219">
    <property type="entry name" value="DNase I-like"/>
    <property type="match status" value="1"/>
</dbReference>
<name>A0ABU3XZP9_9GAMM</name>
<organism evidence="1 2">
    <name type="scientific">Metapseudomonas otitidis</name>
    <dbReference type="NCBI Taxonomy" id="319939"/>
    <lineage>
        <taxon>Bacteria</taxon>
        <taxon>Pseudomonadati</taxon>
        <taxon>Pseudomonadota</taxon>
        <taxon>Gammaproteobacteria</taxon>
        <taxon>Pseudomonadales</taxon>
        <taxon>Pseudomonadaceae</taxon>
        <taxon>Metapseudomonas</taxon>
    </lineage>
</organism>
<evidence type="ECO:0000313" key="1">
    <source>
        <dbReference type="EMBL" id="MDV3443382.1"/>
    </source>
</evidence>
<dbReference type="EMBL" id="JAWJUL010000184">
    <property type="protein sequence ID" value="MDV3443382.1"/>
    <property type="molecule type" value="Genomic_DNA"/>
</dbReference>
<evidence type="ECO:0008006" key="3">
    <source>
        <dbReference type="Google" id="ProtNLM"/>
    </source>
</evidence>
<dbReference type="Gene3D" id="3.60.10.10">
    <property type="entry name" value="Endonuclease/exonuclease/phosphatase"/>
    <property type="match status" value="1"/>
</dbReference>